<dbReference type="EMBL" id="MDYQ01000003">
    <property type="protein sequence ID" value="PRP89404.1"/>
    <property type="molecule type" value="Genomic_DNA"/>
</dbReference>
<keyword evidence="2 3" id="KW-0808">Transferase</keyword>
<comment type="caution">
    <text evidence="6">The sequence shown here is derived from an EMBL/GenBank/DDBJ whole genome shotgun (WGS) entry which is preliminary data.</text>
</comment>
<evidence type="ECO:0000259" key="5">
    <source>
        <dbReference type="PROSITE" id="PS51006"/>
    </source>
</evidence>
<dbReference type="Proteomes" id="UP000241769">
    <property type="component" value="Unassembled WGS sequence"/>
</dbReference>
<dbReference type="Gene3D" id="2.30.140.10">
    <property type="entry name" value="Spermidine synthase, tetramerisation domain"/>
    <property type="match status" value="1"/>
</dbReference>
<dbReference type="InterPro" id="IPR030374">
    <property type="entry name" value="PABS"/>
</dbReference>
<dbReference type="GO" id="GO:0005829">
    <property type="term" value="C:cytosol"/>
    <property type="evidence" value="ECO:0007669"/>
    <property type="project" value="TreeGrafter"/>
</dbReference>
<dbReference type="InterPro" id="IPR001045">
    <property type="entry name" value="Spermi_synthase"/>
</dbReference>
<evidence type="ECO:0000313" key="6">
    <source>
        <dbReference type="EMBL" id="PRP89404.1"/>
    </source>
</evidence>
<comment type="similarity">
    <text evidence="1 4">Belongs to the spermidine/spermine synthase family.</text>
</comment>
<protein>
    <submittedName>
        <fullName evidence="6">Spermidine synthase</fullName>
    </submittedName>
</protein>
<dbReference type="FunCoup" id="A0A2P6NZM5">
    <property type="interactions" value="422"/>
</dbReference>
<dbReference type="NCBIfam" id="TIGR00417">
    <property type="entry name" value="speE"/>
    <property type="match status" value="1"/>
</dbReference>
<accession>A0A2P6NZM5</accession>
<dbReference type="PROSITE" id="PS01330">
    <property type="entry name" value="PABS_1"/>
    <property type="match status" value="1"/>
</dbReference>
<dbReference type="InterPro" id="IPR029063">
    <property type="entry name" value="SAM-dependent_MTases_sf"/>
</dbReference>
<evidence type="ECO:0000313" key="7">
    <source>
        <dbReference type="Proteomes" id="UP000241769"/>
    </source>
</evidence>
<evidence type="ECO:0000256" key="2">
    <source>
        <dbReference type="ARBA" id="ARBA00022679"/>
    </source>
</evidence>
<dbReference type="FunFam" id="3.40.50.150:FF:000013">
    <property type="entry name" value="Spermidine synthase"/>
    <property type="match status" value="1"/>
</dbReference>
<dbReference type="FunFam" id="2.30.140.10:FF:000001">
    <property type="entry name" value="SPE3p Spermidine synthase"/>
    <property type="match status" value="1"/>
</dbReference>
<dbReference type="AlphaFoldDB" id="A0A2P6NZM5"/>
<reference evidence="6 7" key="1">
    <citation type="journal article" date="2018" name="Genome Biol. Evol.">
        <title>Multiple Roots of Fruiting Body Formation in Amoebozoa.</title>
        <authorList>
            <person name="Hillmann F."/>
            <person name="Forbes G."/>
            <person name="Novohradska S."/>
            <person name="Ferling I."/>
            <person name="Riege K."/>
            <person name="Groth M."/>
            <person name="Westermann M."/>
            <person name="Marz M."/>
            <person name="Spaller T."/>
            <person name="Winckler T."/>
            <person name="Schaap P."/>
            <person name="Glockner G."/>
        </authorList>
    </citation>
    <scope>NUCLEOTIDE SEQUENCE [LARGE SCALE GENOMIC DNA]</scope>
    <source>
        <strain evidence="6 7">Jena</strain>
    </source>
</reference>
<dbReference type="InterPro" id="IPR035246">
    <property type="entry name" value="Spermidine_synt_N"/>
</dbReference>
<sequence length="288" mass="32499">MDSMKKGWFSEFGQLWPGQTFSLECEEVLFQGKSPYQEVLAFRSKTYGNVLVLDGVIQATDRDEFAYQEMFAHLALCSHPDPKKVLVIGGGDGGILREIAKHQCVEEITICEIDQMVIDTAKKFLPEMAKGFDDPRVTLFMGDGCAYLEQKKNEYDVIIVDSSDPVDGGPAETLYAAPFYRHLKEALRPGGLVCTQAECQWIHLNIIAELIRFSRNLFSHVEYAYTTIPSYPCGQIGFLLASTGDSCKTPKRTIDESLNKYYNEEIHNASFVLPSFVRRAIYKDENSQ</sequence>
<feature type="active site" description="Proton acceptor" evidence="3">
    <location>
        <position position="161"/>
    </location>
</feature>
<feature type="domain" description="PABS" evidence="5">
    <location>
        <begin position="6"/>
        <end position="243"/>
    </location>
</feature>
<dbReference type="Pfam" id="PF01564">
    <property type="entry name" value="Spermine_synth"/>
    <property type="match status" value="1"/>
</dbReference>
<dbReference type="GO" id="GO:0004766">
    <property type="term" value="F:spermidine synthase activity"/>
    <property type="evidence" value="ECO:0007669"/>
    <property type="project" value="TreeGrafter"/>
</dbReference>
<dbReference type="InterPro" id="IPR037163">
    <property type="entry name" value="Spermidine_synt_N_sf"/>
</dbReference>
<dbReference type="HAMAP" id="MF_00198">
    <property type="entry name" value="Spermidine_synth"/>
    <property type="match status" value="1"/>
</dbReference>
<evidence type="ECO:0000256" key="1">
    <source>
        <dbReference type="ARBA" id="ARBA00007867"/>
    </source>
</evidence>
<organism evidence="6 7">
    <name type="scientific">Planoprotostelium fungivorum</name>
    <dbReference type="NCBI Taxonomy" id="1890364"/>
    <lineage>
        <taxon>Eukaryota</taxon>
        <taxon>Amoebozoa</taxon>
        <taxon>Evosea</taxon>
        <taxon>Variosea</taxon>
        <taxon>Cavosteliida</taxon>
        <taxon>Cavosteliaceae</taxon>
        <taxon>Planoprotostelium</taxon>
    </lineage>
</organism>
<dbReference type="NCBIfam" id="NF002010">
    <property type="entry name" value="PRK00811.1"/>
    <property type="match status" value="1"/>
</dbReference>
<dbReference type="SUPFAM" id="SSF53335">
    <property type="entry name" value="S-adenosyl-L-methionine-dependent methyltransferases"/>
    <property type="match status" value="1"/>
</dbReference>
<dbReference type="Pfam" id="PF17284">
    <property type="entry name" value="Spermine_synt_N"/>
    <property type="match status" value="1"/>
</dbReference>
<dbReference type="InterPro" id="IPR030373">
    <property type="entry name" value="PABS_CS"/>
</dbReference>
<dbReference type="PROSITE" id="PS51006">
    <property type="entry name" value="PABS_2"/>
    <property type="match status" value="1"/>
</dbReference>
<dbReference type="CDD" id="cd02440">
    <property type="entry name" value="AdoMet_MTases"/>
    <property type="match status" value="1"/>
</dbReference>
<dbReference type="PANTHER" id="PTHR11558">
    <property type="entry name" value="SPERMIDINE/SPERMINE SYNTHASE"/>
    <property type="match status" value="1"/>
</dbReference>
<dbReference type="OrthoDB" id="38125at2759"/>
<dbReference type="InParanoid" id="A0A2P6NZM5"/>
<evidence type="ECO:0000256" key="4">
    <source>
        <dbReference type="RuleBase" id="RU003836"/>
    </source>
</evidence>
<dbReference type="STRING" id="1890364.A0A2P6NZM5"/>
<name>A0A2P6NZM5_9EUKA</name>
<dbReference type="GO" id="GO:0008295">
    <property type="term" value="P:spermidine biosynthetic process"/>
    <property type="evidence" value="ECO:0007669"/>
    <property type="project" value="TreeGrafter"/>
</dbReference>
<keyword evidence="7" id="KW-1185">Reference proteome</keyword>
<dbReference type="PANTHER" id="PTHR11558:SF11">
    <property type="entry name" value="SPERMIDINE SYNTHASE"/>
    <property type="match status" value="1"/>
</dbReference>
<dbReference type="NCBIfam" id="NF037959">
    <property type="entry name" value="MFS_SpdSyn"/>
    <property type="match status" value="1"/>
</dbReference>
<keyword evidence="3" id="KW-0620">Polyamine biosynthesis</keyword>
<evidence type="ECO:0000256" key="3">
    <source>
        <dbReference type="PROSITE-ProRule" id="PRU00354"/>
    </source>
</evidence>
<dbReference type="Gene3D" id="3.40.50.150">
    <property type="entry name" value="Vaccinia Virus protein VP39"/>
    <property type="match status" value="1"/>
</dbReference>
<gene>
    <name evidence="6" type="ORF">PROFUN_01267</name>
</gene>
<proteinExistence type="inferred from homology"/>